<proteinExistence type="predicted"/>
<gene>
    <name evidence="2" type="ORF">NCTC5050_03964</name>
</gene>
<keyword evidence="1" id="KW-0472">Membrane</keyword>
<feature type="transmembrane region" description="Helical" evidence="1">
    <location>
        <begin position="21"/>
        <end position="44"/>
    </location>
</feature>
<dbReference type="AlphaFoldDB" id="A0A378B124"/>
<dbReference type="Proteomes" id="UP000255382">
    <property type="component" value="Unassembled WGS sequence"/>
</dbReference>
<evidence type="ECO:0000313" key="3">
    <source>
        <dbReference type="Proteomes" id="UP000255382"/>
    </source>
</evidence>
<keyword evidence="1" id="KW-1133">Transmembrane helix</keyword>
<keyword evidence="1" id="KW-0812">Transmembrane</keyword>
<dbReference type="EMBL" id="UGLZ01000005">
    <property type="protein sequence ID" value="STV26886.1"/>
    <property type="molecule type" value="Genomic_DNA"/>
</dbReference>
<keyword evidence="3" id="KW-1185">Reference proteome</keyword>
<protein>
    <submittedName>
        <fullName evidence="2">PTS system protein</fullName>
    </submittedName>
</protein>
<evidence type="ECO:0000256" key="1">
    <source>
        <dbReference type="SAM" id="Phobius"/>
    </source>
</evidence>
<sequence>MNASITFACRTPWPFFGGTRFVPIVTTVVLGLVGLAIPLVWPVFAMGNQRPPGR</sequence>
<evidence type="ECO:0000313" key="2">
    <source>
        <dbReference type="EMBL" id="STV26886.1"/>
    </source>
</evidence>
<organism evidence="2 3">
    <name type="scientific">Klebsiella pneumoniae subsp. ozaenae</name>
    <dbReference type="NCBI Taxonomy" id="574"/>
    <lineage>
        <taxon>Bacteria</taxon>
        <taxon>Pseudomonadati</taxon>
        <taxon>Pseudomonadota</taxon>
        <taxon>Gammaproteobacteria</taxon>
        <taxon>Enterobacterales</taxon>
        <taxon>Enterobacteriaceae</taxon>
        <taxon>Klebsiella/Raoultella group</taxon>
        <taxon>Klebsiella</taxon>
        <taxon>Klebsiella pneumoniae complex</taxon>
    </lineage>
</organism>
<name>A0A378B124_KLEPO</name>
<reference evidence="2 3" key="1">
    <citation type="submission" date="2018-06" db="EMBL/GenBank/DDBJ databases">
        <authorList>
            <consortium name="Pathogen Informatics"/>
            <person name="Doyle S."/>
        </authorList>
    </citation>
    <scope>NUCLEOTIDE SEQUENCE [LARGE SCALE GENOMIC DNA]</scope>
    <source>
        <strain evidence="2 3">NCTC5050</strain>
    </source>
</reference>
<accession>A0A378B124</accession>